<evidence type="ECO:0000313" key="12">
    <source>
        <dbReference type="EMBL" id="GHB96970.1"/>
    </source>
</evidence>
<evidence type="ECO:0000256" key="2">
    <source>
        <dbReference type="ARBA" id="ARBA00005528"/>
    </source>
</evidence>
<evidence type="ECO:0000256" key="8">
    <source>
        <dbReference type="ARBA" id="ARBA00025699"/>
    </source>
</evidence>
<reference evidence="12" key="2">
    <citation type="submission" date="2020-09" db="EMBL/GenBank/DDBJ databases">
        <authorList>
            <person name="Sun Q."/>
            <person name="Kim S."/>
        </authorList>
    </citation>
    <scope>NUCLEOTIDE SEQUENCE</scope>
    <source>
        <strain evidence="12">KCTC 12870</strain>
    </source>
</reference>
<dbReference type="PANTHER" id="PTHR30027">
    <property type="entry name" value="RIBOSOMAL RNA SMALL SUBUNIT METHYLTRANSFERASE E"/>
    <property type="match status" value="1"/>
</dbReference>
<dbReference type="InterPro" id="IPR006700">
    <property type="entry name" value="RsmE"/>
</dbReference>
<dbReference type="AlphaFoldDB" id="A0A8J3GCW7"/>
<keyword evidence="13" id="KW-1185">Reference proteome</keyword>
<evidence type="ECO:0000313" key="13">
    <source>
        <dbReference type="Proteomes" id="UP000642829"/>
    </source>
</evidence>
<reference evidence="12" key="1">
    <citation type="journal article" date="2014" name="Int. J. Syst. Evol. Microbiol.">
        <title>Complete genome sequence of Corynebacterium casei LMG S-19264T (=DSM 44701T), isolated from a smear-ripened cheese.</title>
        <authorList>
            <consortium name="US DOE Joint Genome Institute (JGI-PGF)"/>
            <person name="Walter F."/>
            <person name="Albersmeier A."/>
            <person name="Kalinowski J."/>
            <person name="Ruckert C."/>
        </authorList>
    </citation>
    <scope>NUCLEOTIDE SEQUENCE</scope>
    <source>
        <strain evidence="12">KCTC 12870</strain>
    </source>
</reference>
<dbReference type="GO" id="GO:0070475">
    <property type="term" value="P:rRNA base methylation"/>
    <property type="evidence" value="ECO:0007669"/>
    <property type="project" value="TreeGrafter"/>
</dbReference>
<dbReference type="InterPro" id="IPR046886">
    <property type="entry name" value="RsmE_MTase_dom"/>
</dbReference>
<evidence type="ECO:0000256" key="1">
    <source>
        <dbReference type="ARBA" id="ARBA00004496"/>
    </source>
</evidence>
<accession>A0A8J3GCW7</accession>
<keyword evidence="3 10" id="KW-0963">Cytoplasm</keyword>
<comment type="catalytic activity">
    <reaction evidence="9 10">
        <text>uridine(1498) in 16S rRNA + S-adenosyl-L-methionine = N(3)-methyluridine(1498) in 16S rRNA + S-adenosyl-L-homocysteine + H(+)</text>
        <dbReference type="Rhea" id="RHEA:42920"/>
        <dbReference type="Rhea" id="RHEA-COMP:10283"/>
        <dbReference type="Rhea" id="RHEA-COMP:10284"/>
        <dbReference type="ChEBI" id="CHEBI:15378"/>
        <dbReference type="ChEBI" id="CHEBI:57856"/>
        <dbReference type="ChEBI" id="CHEBI:59789"/>
        <dbReference type="ChEBI" id="CHEBI:65315"/>
        <dbReference type="ChEBI" id="CHEBI:74502"/>
        <dbReference type="EC" id="2.1.1.193"/>
    </reaction>
</comment>
<dbReference type="PANTHER" id="PTHR30027:SF3">
    <property type="entry name" value="16S RRNA (URACIL(1498)-N(3))-METHYLTRANSFERASE"/>
    <property type="match status" value="1"/>
</dbReference>
<keyword evidence="4 10" id="KW-0698">rRNA processing</keyword>
<evidence type="ECO:0000256" key="9">
    <source>
        <dbReference type="ARBA" id="ARBA00047944"/>
    </source>
</evidence>
<comment type="function">
    <text evidence="8 10">Specifically methylates the N3 position of the uracil ring of uridine 1498 (m3U1498) in 16S rRNA. Acts on the fully assembled 30S ribosomal subunit.</text>
</comment>
<comment type="similarity">
    <text evidence="2 10">Belongs to the RNA methyltransferase RsmE family.</text>
</comment>
<dbReference type="NCBIfam" id="TIGR00046">
    <property type="entry name" value="RsmE family RNA methyltransferase"/>
    <property type="match status" value="1"/>
</dbReference>
<organism evidence="12 13">
    <name type="scientific">Cerasicoccus arenae</name>
    <dbReference type="NCBI Taxonomy" id="424488"/>
    <lineage>
        <taxon>Bacteria</taxon>
        <taxon>Pseudomonadati</taxon>
        <taxon>Verrucomicrobiota</taxon>
        <taxon>Opitutia</taxon>
        <taxon>Puniceicoccales</taxon>
        <taxon>Cerasicoccaceae</taxon>
        <taxon>Cerasicoccus</taxon>
    </lineage>
</organism>
<evidence type="ECO:0000256" key="5">
    <source>
        <dbReference type="ARBA" id="ARBA00022603"/>
    </source>
</evidence>
<comment type="subcellular location">
    <subcellularLocation>
        <location evidence="1 10">Cytoplasm</location>
    </subcellularLocation>
</comment>
<comment type="caution">
    <text evidence="12">The sequence shown here is derived from an EMBL/GenBank/DDBJ whole genome shotgun (WGS) entry which is preliminary data.</text>
</comment>
<evidence type="ECO:0000256" key="7">
    <source>
        <dbReference type="ARBA" id="ARBA00022691"/>
    </source>
</evidence>
<dbReference type="CDD" id="cd18084">
    <property type="entry name" value="RsmE-like"/>
    <property type="match status" value="1"/>
</dbReference>
<dbReference type="GO" id="GO:0005737">
    <property type="term" value="C:cytoplasm"/>
    <property type="evidence" value="ECO:0007669"/>
    <property type="project" value="UniProtKB-SubCell"/>
</dbReference>
<dbReference type="InterPro" id="IPR029026">
    <property type="entry name" value="tRNA_m1G_MTases_N"/>
</dbReference>
<dbReference type="EMBL" id="BMXG01000005">
    <property type="protein sequence ID" value="GHB96970.1"/>
    <property type="molecule type" value="Genomic_DNA"/>
</dbReference>
<dbReference type="EC" id="2.1.1.193" evidence="10"/>
<proteinExistence type="inferred from homology"/>
<dbReference type="Gene3D" id="3.40.1280.10">
    <property type="match status" value="1"/>
</dbReference>
<gene>
    <name evidence="12" type="ORF">GCM10007047_11180</name>
</gene>
<dbReference type="PIRSF" id="PIRSF015601">
    <property type="entry name" value="MTase_slr0722"/>
    <property type="match status" value="1"/>
</dbReference>
<evidence type="ECO:0000256" key="6">
    <source>
        <dbReference type="ARBA" id="ARBA00022679"/>
    </source>
</evidence>
<dbReference type="GO" id="GO:0070042">
    <property type="term" value="F:rRNA (uridine-N3-)-methyltransferase activity"/>
    <property type="evidence" value="ECO:0007669"/>
    <property type="project" value="TreeGrafter"/>
</dbReference>
<evidence type="ECO:0000256" key="4">
    <source>
        <dbReference type="ARBA" id="ARBA00022552"/>
    </source>
</evidence>
<protein>
    <recommendedName>
        <fullName evidence="10">Ribosomal RNA small subunit methyltransferase E</fullName>
        <ecNumber evidence="10">2.1.1.193</ecNumber>
    </recommendedName>
</protein>
<name>A0A8J3GCW7_9BACT</name>
<keyword evidence="7 10" id="KW-0949">S-adenosyl-L-methionine</keyword>
<keyword evidence="6 10" id="KW-0808">Transferase</keyword>
<dbReference type="InterPro" id="IPR029028">
    <property type="entry name" value="Alpha/beta_knot_MTases"/>
</dbReference>
<evidence type="ECO:0000259" key="11">
    <source>
        <dbReference type="Pfam" id="PF04452"/>
    </source>
</evidence>
<evidence type="ECO:0000256" key="10">
    <source>
        <dbReference type="PIRNR" id="PIRNR015601"/>
    </source>
</evidence>
<dbReference type="Pfam" id="PF04452">
    <property type="entry name" value="Methyltrans_RNA"/>
    <property type="match status" value="1"/>
</dbReference>
<evidence type="ECO:0000256" key="3">
    <source>
        <dbReference type="ARBA" id="ARBA00022490"/>
    </source>
</evidence>
<keyword evidence="5 10" id="KW-0489">Methyltransferase</keyword>
<dbReference type="SUPFAM" id="SSF75217">
    <property type="entry name" value="alpha/beta knot"/>
    <property type="match status" value="1"/>
</dbReference>
<sequence length="209" mass="22131">MGDKVTLFDGQGGAWCGVLANAGRTAQVHIEDLPPPLNRSVELFLAVALLKGKALDAVIKCAVEIGAAGIIPLQTQHCEVRLDEHRAASKAAHWRTTAIEAAKQSGNLAAFSIRDPLPLSAWLAEESEETLRLVASLEADTPPLLSSLSGHPKRIEVLIGPEGDFSSAEYQAIAARRILPVSLGPFVLRAETACVYALSALHAACLRGD</sequence>
<dbReference type="Proteomes" id="UP000642829">
    <property type="component" value="Unassembled WGS sequence"/>
</dbReference>
<feature type="domain" description="Ribosomal RNA small subunit methyltransferase E methyltransferase" evidence="11">
    <location>
        <begin position="40"/>
        <end position="201"/>
    </location>
</feature>